<dbReference type="EMBL" id="CP027806">
    <property type="protein sequence ID" value="AXJ00681.1"/>
    <property type="molecule type" value="Genomic_DNA"/>
</dbReference>
<feature type="domain" description="CpXC" evidence="1">
    <location>
        <begin position="2"/>
        <end position="43"/>
    </location>
</feature>
<dbReference type="AlphaFoldDB" id="A0A345UJM9"/>
<sequence length="90" mass="10592">MNDTINTTTCPNCGVTSKIPYPFLYTHKNPDFAVWWEPIYDKSIDEEKKRYGNLPGIPDYLTNAPRIEDWEEFKRTILKLETEPKKTARP</sequence>
<evidence type="ECO:0000313" key="2">
    <source>
        <dbReference type="EMBL" id="AXJ00681.1"/>
    </source>
</evidence>
<organism evidence="2 3">
    <name type="scientific">Cyclonatronum proteinivorum</name>
    <dbReference type="NCBI Taxonomy" id="1457365"/>
    <lineage>
        <taxon>Bacteria</taxon>
        <taxon>Pseudomonadati</taxon>
        <taxon>Balneolota</taxon>
        <taxon>Balneolia</taxon>
        <taxon>Balneolales</taxon>
        <taxon>Cyclonatronaceae</taxon>
        <taxon>Cyclonatronum</taxon>
    </lineage>
</organism>
<proteinExistence type="predicted"/>
<reference evidence="2 3" key="1">
    <citation type="submission" date="2018-03" db="EMBL/GenBank/DDBJ databases">
        <title>Phenotypic and genomic properties of Cyclonatronum proteinivorum gen. nov., sp. nov., a haloalkaliphilic bacteroidete from soda lakes possessing Na+-translocating rhodopsin.</title>
        <authorList>
            <person name="Toshchakov S.V."/>
            <person name="Korzhenkov A."/>
            <person name="Samarov N.I."/>
            <person name="Kublanov I.V."/>
            <person name="Muntyan M.S."/>
            <person name="Sorokin D.Y."/>
        </authorList>
    </citation>
    <scope>NUCLEOTIDE SEQUENCE [LARGE SCALE GENOMIC DNA]</scope>
    <source>
        <strain evidence="2 3">Omega</strain>
    </source>
</reference>
<name>A0A345UJM9_9BACT</name>
<protein>
    <submittedName>
        <fullName evidence="2">CpXC protein</fullName>
    </submittedName>
</protein>
<dbReference type="Proteomes" id="UP000254808">
    <property type="component" value="Chromosome"/>
</dbReference>
<dbReference type="InterPro" id="IPR025682">
    <property type="entry name" value="CpXC_dom"/>
</dbReference>
<evidence type="ECO:0000259" key="1">
    <source>
        <dbReference type="Pfam" id="PF14353"/>
    </source>
</evidence>
<gene>
    <name evidence="2" type="ORF">CYPRO_1425</name>
</gene>
<keyword evidence="3" id="KW-1185">Reference proteome</keyword>
<dbReference type="KEGG" id="cprv:CYPRO_1425"/>
<accession>A0A345UJM9</accession>
<evidence type="ECO:0000313" key="3">
    <source>
        <dbReference type="Proteomes" id="UP000254808"/>
    </source>
</evidence>
<dbReference type="Pfam" id="PF14353">
    <property type="entry name" value="CpXC"/>
    <property type="match status" value="1"/>
</dbReference>